<dbReference type="InterPro" id="IPR051401">
    <property type="entry name" value="GtrA_CellWall_Glycosyl"/>
</dbReference>
<dbReference type="Pfam" id="PF04138">
    <property type="entry name" value="GtrA_DPMS_TM"/>
    <property type="match status" value="1"/>
</dbReference>
<dbReference type="KEGG" id="rce:RC1_2199"/>
<feature type="transmembrane region" description="Helical" evidence="6">
    <location>
        <begin position="30"/>
        <end position="51"/>
    </location>
</feature>
<reference evidence="8 9" key="1">
    <citation type="journal article" date="2010" name="BMC Genomics">
        <title>Metabolic flexibility revealed in the genome of the cyst-forming alpha-1 proteobacterium Rhodospirillum centenum.</title>
        <authorList>
            <person name="Lu Y.K."/>
            <person name="Marden J."/>
            <person name="Han M."/>
            <person name="Swingley W.D."/>
            <person name="Mastrian S.D."/>
            <person name="Chowdhury S.R."/>
            <person name="Hao J."/>
            <person name="Helmy T."/>
            <person name="Kim S."/>
            <person name="Kurdoglu A.A."/>
            <person name="Matthies H.J."/>
            <person name="Rollo D."/>
            <person name="Stothard P."/>
            <person name="Blankenship R.E."/>
            <person name="Bauer C.E."/>
            <person name="Touchman J.W."/>
        </authorList>
    </citation>
    <scope>NUCLEOTIDE SEQUENCE [LARGE SCALE GENOMIC DNA]</scope>
    <source>
        <strain evidence="9">ATCC 51521 / SW</strain>
    </source>
</reference>
<dbReference type="RefSeq" id="WP_012567371.1">
    <property type="nucleotide sequence ID" value="NC_011420.2"/>
</dbReference>
<evidence type="ECO:0000256" key="1">
    <source>
        <dbReference type="ARBA" id="ARBA00004141"/>
    </source>
</evidence>
<name>B6IP84_RHOCS</name>
<evidence type="ECO:0000313" key="8">
    <source>
        <dbReference type="EMBL" id="ACI99586.1"/>
    </source>
</evidence>
<dbReference type="InterPro" id="IPR007267">
    <property type="entry name" value="GtrA_DPMS_TM"/>
</dbReference>
<accession>B6IP84</accession>
<evidence type="ECO:0000259" key="7">
    <source>
        <dbReference type="Pfam" id="PF04138"/>
    </source>
</evidence>
<dbReference type="STRING" id="414684.RC1_2199"/>
<dbReference type="GO" id="GO:0000271">
    <property type="term" value="P:polysaccharide biosynthetic process"/>
    <property type="evidence" value="ECO:0007669"/>
    <property type="project" value="InterPro"/>
</dbReference>
<evidence type="ECO:0000256" key="3">
    <source>
        <dbReference type="ARBA" id="ARBA00022692"/>
    </source>
</evidence>
<evidence type="ECO:0000256" key="6">
    <source>
        <dbReference type="SAM" id="Phobius"/>
    </source>
</evidence>
<feature type="transmembrane region" description="Helical" evidence="6">
    <location>
        <begin position="131"/>
        <end position="154"/>
    </location>
</feature>
<comment type="subcellular location">
    <subcellularLocation>
        <location evidence="1">Membrane</location>
        <topology evidence="1">Multi-pass membrane protein</topology>
    </subcellularLocation>
</comment>
<comment type="similarity">
    <text evidence="2">Belongs to the GtrA family.</text>
</comment>
<feature type="transmembrane region" description="Helical" evidence="6">
    <location>
        <begin position="57"/>
        <end position="78"/>
    </location>
</feature>
<keyword evidence="9" id="KW-1185">Reference proteome</keyword>
<dbReference type="PANTHER" id="PTHR38459:SF1">
    <property type="entry name" value="PROPHAGE BACTOPRENOL-LINKED GLUCOSE TRANSLOCASE HOMOLOG"/>
    <property type="match status" value="1"/>
</dbReference>
<dbReference type="HOGENOM" id="CLU_083873_7_2_5"/>
<dbReference type="EMBL" id="CP000613">
    <property type="protein sequence ID" value="ACI99586.1"/>
    <property type="molecule type" value="Genomic_DNA"/>
</dbReference>
<evidence type="ECO:0000256" key="2">
    <source>
        <dbReference type="ARBA" id="ARBA00009399"/>
    </source>
</evidence>
<evidence type="ECO:0000256" key="4">
    <source>
        <dbReference type="ARBA" id="ARBA00022989"/>
    </source>
</evidence>
<dbReference type="GO" id="GO:0005886">
    <property type="term" value="C:plasma membrane"/>
    <property type="evidence" value="ECO:0007669"/>
    <property type="project" value="TreeGrafter"/>
</dbReference>
<keyword evidence="4 6" id="KW-1133">Transmembrane helix</keyword>
<sequence>MSGPAVVRPDAGSAPGQVPPARGGHLHREMLTFAAIGVGGAAVDMAALALAMEGAGANFYVGRLVSYFCAATFTWYMNRVFTFRSRGKPGAVWQWLSFLAANGVGGAVNYGTSSAVVAGGPFLLPAALSPLLPLLPYAAVAAGSLAGMTFNFVASKWLVFRHR</sequence>
<dbReference type="AlphaFoldDB" id="B6IP84"/>
<protein>
    <recommendedName>
        <fullName evidence="7">GtrA/DPMS transmembrane domain-containing protein</fullName>
    </recommendedName>
</protein>
<keyword evidence="3 6" id="KW-0812">Transmembrane</keyword>
<organism evidence="8 9">
    <name type="scientific">Rhodospirillum centenum (strain ATCC 51521 / SW)</name>
    <dbReference type="NCBI Taxonomy" id="414684"/>
    <lineage>
        <taxon>Bacteria</taxon>
        <taxon>Pseudomonadati</taxon>
        <taxon>Pseudomonadota</taxon>
        <taxon>Alphaproteobacteria</taxon>
        <taxon>Rhodospirillales</taxon>
        <taxon>Rhodospirillaceae</taxon>
        <taxon>Rhodospirillum</taxon>
    </lineage>
</organism>
<gene>
    <name evidence="8" type="ordered locus">RC1_2199</name>
</gene>
<dbReference type="Proteomes" id="UP000001591">
    <property type="component" value="Chromosome"/>
</dbReference>
<keyword evidence="5 6" id="KW-0472">Membrane</keyword>
<dbReference type="PANTHER" id="PTHR38459">
    <property type="entry name" value="PROPHAGE BACTOPRENOL-LINKED GLUCOSE TRANSLOCASE HOMOLOG"/>
    <property type="match status" value="1"/>
</dbReference>
<evidence type="ECO:0000313" key="9">
    <source>
        <dbReference type="Proteomes" id="UP000001591"/>
    </source>
</evidence>
<feature type="domain" description="GtrA/DPMS transmembrane" evidence="7">
    <location>
        <begin position="32"/>
        <end position="160"/>
    </location>
</feature>
<evidence type="ECO:0000256" key="5">
    <source>
        <dbReference type="ARBA" id="ARBA00023136"/>
    </source>
</evidence>
<proteinExistence type="inferred from homology"/>
<feature type="transmembrane region" description="Helical" evidence="6">
    <location>
        <begin position="90"/>
        <end position="111"/>
    </location>
</feature>
<dbReference type="eggNOG" id="COG2246">
    <property type="taxonomic scope" value="Bacteria"/>
</dbReference>